<dbReference type="PANTHER" id="PTHR30250">
    <property type="entry name" value="PST FAMILY PREDICTED COLANIC ACID TRANSPORTER"/>
    <property type="match status" value="1"/>
</dbReference>
<feature type="transmembrane region" description="Helical" evidence="6">
    <location>
        <begin position="12"/>
        <end position="33"/>
    </location>
</feature>
<dbReference type="EMBL" id="AJWZ01009248">
    <property type="protein sequence ID" value="EKC51847.1"/>
    <property type="molecule type" value="Genomic_DNA"/>
</dbReference>
<comment type="caution">
    <text evidence="7">The sequence shown here is derived from an EMBL/GenBank/DDBJ whole genome shotgun (WGS) entry which is preliminary data.</text>
</comment>
<dbReference type="PANTHER" id="PTHR30250:SF26">
    <property type="entry name" value="PSMA PROTEIN"/>
    <property type="match status" value="1"/>
</dbReference>
<organism evidence="7">
    <name type="scientific">human gut metagenome</name>
    <dbReference type="NCBI Taxonomy" id="408170"/>
    <lineage>
        <taxon>unclassified sequences</taxon>
        <taxon>metagenomes</taxon>
        <taxon>organismal metagenomes</taxon>
    </lineage>
</organism>
<evidence type="ECO:0000256" key="5">
    <source>
        <dbReference type="ARBA" id="ARBA00023136"/>
    </source>
</evidence>
<protein>
    <submittedName>
        <fullName evidence="7">Polysaccharide biosynthesis protein</fullName>
    </submittedName>
</protein>
<dbReference type="Pfam" id="PF01943">
    <property type="entry name" value="Polysacc_synt"/>
    <property type="match status" value="1"/>
</dbReference>
<proteinExistence type="predicted"/>
<feature type="transmembrane region" description="Helical" evidence="6">
    <location>
        <begin position="45"/>
        <end position="70"/>
    </location>
</feature>
<comment type="subcellular location">
    <subcellularLocation>
        <location evidence="1">Cell membrane</location>
        <topology evidence="1">Multi-pass membrane protein</topology>
    </subcellularLocation>
</comment>
<name>K1RTE3_9ZZZZ</name>
<feature type="transmembrane region" description="Helical" evidence="6">
    <location>
        <begin position="188"/>
        <end position="207"/>
    </location>
</feature>
<evidence type="ECO:0000313" key="7">
    <source>
        <dbReference type="EMBL" id="EKC51847.1"/>
    </source>
</evidence>
<feature type="transmembrane region" description="Helical" evidence="6">
    <location>
        <begin position="91"/>
        <end position="112"/>
    </location>
</feature>
<dbReference type="InterPro" id="IPR050833">
    <property type="entry name" value="Poly_Biosynth_Transport"/>
</dbReference>
<gene>
    <name evidence="7" type="ORF">OBE_13394</name>
</gene>
<feature type="non-terminal residue" evidence="7">
    <location>
        <position position="208"/>
    </location>
</feature>
<feature type="transmembrane region" description="Helical" evidence="6">
    <location>
        <begin position="132"/>
        <end position="153"/>
    </location>
</feature>
<dbReference type="GO" id="GO:0005886">
    <property type="term" value="C:plasma membrane"/>
    <property type="evidence" value="ECO:0007669"/>
    <property type="project" value="UniProtKB-SubCell"/>
</dbReference>
<evidence type="ECO:0000256" key="4">
    <source>
        <dbReference type="ARBA" id="ARBA00022989"/>
    </source>
</evidence>
<evidence type="ECO:0000256" key="3">
    <source>
        <dbReference type="ARBA" id="ARBA00022692"/>
    </source>
</evidence>
<feature type="transmembrane region" description="Helical" evidence="6">
    <location>
        <begin position="165"/>
        <end position="182"/>
    </location>
</feature>
<evidence type="ECO:0000256" key="6">
    <source>
        <dbReference type="SAM" id="Phobius"/>
    </source>
</evidence>
<dbReference type="AlphaFoldDB" id="K1RTE3"/>
<keyword evidence="2" id="KW-1003">Cell membrane</keyword>
<evidence type="ECO:0000256" key="1">
    <source>
        <dbReference type="ARBA" id="ARBA00004651"/>
    </source>
</evidence>
<keyword evidence="3 6" id="KW-0812">Transmembrane</keyword>
<evidence type="ECO:0000256" key="2">
    <source>
        <dbReference type="ARBA" id="ARBA00022475"/>
    </source>
</evidence>
<reference evidence="7" key="1">
    <citation type="journal article" date="2013" name="Environ. Microbiol.">
        <title>Microbiota from the distal guts of lean and obese adolescents exhibit partial functional redundancy besides clear differences in community structure.</title>
        <authorList>
            <person name="Ferrer M."/>
            <person name="Ruiz A."/>
            <person name="Lanza F."/>
            <person name="Haange S.B."/>
            <person name="Oberbach A."/>
            <person name="Till H."/>
            <person name="Bargiela R."/>
            <person name="Campoy C."/>
            <person name="Segura M.T."/>
            <person name="Richter M."/>
            <person name="von Bergen M."/>
            <person name="Seifert J."/>
            <person name="Suarez A."/>
        </authorList>
    </citation>
    <scope>NUCLEOTIDE SEQUENCE</scope>
</reference>
<accession>K1RTE3</accession>
<keyword evidence="4 6" id="KW-1133">Transmembrane helix</keyword>
<dbReference type="InterPro" id="IPR002797">
    <property type="entry name" value="Polysacc_synth"/>
</dbReference>
<keyword evidence="5 6" id="KW-0472">Membrane</keyword>
<sequence length="208" mass="23527">MLAKLNSGSQLKIGAILNYAIIVLNTVVGLLYTPYMLRMMGQSEYGLYSLVASVISYLTILDLGFGNAIIRYTAKYRAENKVKEQYEMFGMFFVLYSVIGVISFLIGLGLYFNVDVLFQNSMSIDELSKAKIMILLMVFNVAFTFPMSIYGAIINAYEHFIFPRFINILRIILNTCVMIVLLSMGYKALAMVVLQTIFNVLTLILNYV</sequence>